<keyword evidence="2" id="KW-1185">Reference proteome</keyword>
<dbReference type="AlphaFoldDB" id="A0A9J5YWA0"/>
<reference evidence="1 2" key="1">
    <citation type="submission" date="2020-09" db="EMBL/GenBank/DDBJ databases">
        <title>De no assembly of potato wild relative species, Solanum commersonii.</title>
        <authorList>
            <person name="Cho K."/>
        </authorList>
    </citation>
    <scope>NUCLEOTIDE SEQUENCE [LARGE SCALE GENOMIC DNA]</scope>
    <source>
        <strain evidence="1">LZ3.2</strain>
        <tissue evidence="1">Leaf</tissue>
    </source>
</reference>
<comment type="caution">
    <text evidence="1">The sequence shown here is derived from an EMBL/GenBank/DDBJ whole genome shotgun (WGS) entry which is preliminary data.</text>
</comment>
<proteinExistence type="predicted"/>
<accession>A0A9J5YWA0</accession>
<gene>
    <name evidence="1" type="ORF">H5410_025601</name>
</gene>
<name>A0A9J5YWA0_SOLCO</name>
<organism evidence="1 2">
    <name type="scientific">Solanum commersonii</name>
    <name type="common">Commerson's wild potato</name>
    <name type="synonym">Commerson's nightshade</name>
    <dbReference type="NCBI Taxonomy" id="4109"/>
    <lineage>
        <taxon>Eukaryota</taxon>
        <taxon>Viridiplantae</taxon>
        <taxon>Streptophyta</taxon>
        <taxon>Embryophyta</taxon>
        <taxon>Tracheophyta</taxon>
        <taxon>Spermatophyta</taxon>
        <taxon>Magnoliopsida</taxon>
        <taxon>eudicotyledons</taxon>
        <taxon>Gunneridae</taxon>
        <taxon>Pentapetalae</taxon>
        <taxon>asterids</taxon>
        <taxon>lamiids</taxon>
        <taxon>Solanales</taxon>
        <taxon>Solanaceae</taxon>
        <taxon>Solanoideae</taxon>
        <taxon>Solaneae</taxon>
        <taxon>Solanum</taxon>
    </lineage>
</organism>
<evidence type="ECO:0000313" key="2">
    <source>
        <dbReference type="Proteomes" id="UP000824120"/>
    </source>
</evidence>
<evidence type="ECO:0000313" key="1">
    <source>
        <dbReference type="EMBL" id="KAG5604109.1"/>
    </source>
</evidence>
<protein>
    <submittedName>
        <fullName evidence="1">Uncharacterized protein</fullName>
    </submittedName>
</protein>
<dbReference type="Proteomes" id="UP000824120">
    <property type="component" value="Chromosome 5"/>
</dbReference>
<sequence>MFVVCSIHKQNRFCNTLFLDVVLYFTHKKSTNRRRTALDAKYDRKVMTLWETSPNRRSNVTEP</sequence>
<dbReference type="EMBL" id="JACXVP010000005">
    <property type="protein sequence ID" value="KAG5604109.1"/>
    <property type="molecule type" value="Genomic_DNA"/>
</dbReference>